<dbReference type="WBParaSite" id="PSAMB.scaffold1338size32746.g12523.t1">
    <property type="protein sequence ID" value="PSAMB.scaffold1338size32746.g12523.t1"/>
    <property type="gene ID" value="PSAMB.scaffold1338size32746.g12523"/>
</dbReference>
<dbReference type="PANTHER" id="PTHR45774:SF4">
    <property type="entry name" value="AXUNDEAD, ISOFORM F"/>
    <property type="match status" value="1"/>
</dbReference>
<dbReference type="AlphaFoldDB" id="A0A914UY43"/>
<protein>
    <submittedName>
        <fullName evidence="3">BACK domain-containing protein</fullName>
    </submittedName>
</protein>
<evidence type="ECO:0000313" key="2">
    <source>
        <dbReference type="Proteomes" id="UP000887566"/>
    </source>
</evidence>
<sequence length="245" mass="27473">MVSSIFVYCYPFRCWELIDAQAEMALRSDGFLDVDFHTLEAILGRDTLNVREPAVFKAAIRWAESECKRRSIASSPDELRSLLGDAFYQIRIPAMTIEEFANGPATSGLLNSQIESVALSRPLRQYTVQRRPAHFRRGIRPEFQVTIELKRAGRTLASIDTRFFSDGSSNVFPVFFDQPVQIDPEVYYTASAVLEGSELSYFGQEGMPEVSCSEHSVTFSFQCSTESTNGTGVQGGQIPEILFFC</sequence>
<dbReference type="PANTHER" id="PTHR45774">
    <property type="entry name" value="BTB/POZ DOMAIN-CONTAINING"/>
    <property type="match status" value="1"/>
</dbReference>
<reference evidence="3" key="1">
    <citation type="submission" date="2022-11" db="UniProtKB">
        <authorList>
            <consortium name="WormBaseParasite"/>
        </authorList>
    </citation>
    <scope>IDENTIFICATION</scope>
</reference>
<dbReference type="InterPro" id="IPR011705">
    <property type="entry name" value="BACK"/>
</dbReference>
<dbReference type="InterPro" id="IPR012983">
    <property type="entry name" value="PHR"/>
</dbReference>
<organism evidence="2 3">
    <name type="scientific">Plectus sambesii</name>
    <dbReference type="NCBI Taxonomy" id="2011161"/>
    <lineage>
        <taxon>Eukaryota</taxon>
        <taxon>Metazoa</taxon>
        <taxon>Ecdysozoa</taxon>
        <taxon>Nematoda</taxon>
        <taxon>Chromadorea</taxon>
        <taxon>Plectida</taxon>
        <taxon>Plectina</taxon>
        <taxon>Plectoidea</taxon>
        <taxon>Plectidae</taxon>
        <taxon>Plectus</taxon>
    </lineage>
</organism>
<dbReference type="GO" id="GO:0005829">
    <property type="term" value="C:cytosol"/>
    <property type="evidence" value="ECO:0007669"/>
    <property type="project" value="TreeGrafter"/>
</dbReference>
<dbReference type="Proteomes" id="UP000887566">
    <property type="component" value="Unplaced"/>
</dbReference>
<feature type="domain" description="BACK" evidence="1">
    <location>
        <begin position="2"/>
        <end position="103"/>
    </location>
</feature>
<proteinExistence type="predicted"/>
<dbReference type="Gene3D" id="2.60.120.820">
    <property type="entry name" value="PHR domain"/>
    <property type="match status" value="1"/>
</dbReference>
<dbReference type="SMART" id="SM00875">
    <property type="entry name" value="BACK"/>
    <property type="match status" value="1"/>
</dbReference>
<keyword evidence="2" id="KW-1185">Reference proteome</keyword>
<dbReference type="GO" id="GO:0022008">
    <property type="term" value="P:neurogenesis"/>
    <property type="evidence" value="ECO:0007669"/>
    <property type="project" value="TreeGrafter"/>
</dbReference>
<accession>A0A914UY43</accession>
<evidence type="ECO:0000259" key="1">
    <source>
        <dbReference type="SMART" id="SM00875"/>
    </source>
</evidence>
<dbReference type="Gene3D" id="1.25.40.420">
    <property type="match status" value="1"/>
</dbReference>
<dbReference type="Pfam" id="PF08005">
    <property type="entry name" value="PHR"/>
    <property type="match status" value="1"/>
</dbReference>
<name>A0A914UY43_9BILA</name>
<dbReference type="Pfam" id="PF07707">
    <property type="entry name" value="BACK"/>
    <property type="match status" value="1"/>
</dbReference>
<dbReference type="InterPro" id="IPR038648">
    <property type="entry name" value="PHR_sf"/>
</dbReference>
<evidence type="ECO:0000313" key="3">
    <source>
        <dbReference type="WBParaSite" id="PSAMB.scaffold1338size32746.g12523.t1"/>
    </source>
</evidence>